<dbReference type="SUPFAM" id="SSF55545">
    <property type="entry name" value="beta-N-acetylhexosaminidase-like domain"/>
    <property type="match status" value="1"/>
</dbReference>
<dbReference type="InterPro" id="IPR029018">
    <property type="entry name" value="Hex-like_dom2"/>
</dbReference>
<dbReference type="EC" id="3.2.1.52" evidence="3"/>
<comment type="similarity">
    <text evidence="2">Belongs to the glycosyl hydrolase 20 family.</text>
</comment>
<dbReference type="SUPFAM" id="SSF51445">
    <property type="entry name" value="(Trans)glycosidases"/>
    <property type="match status" value="1"/>
</dbReference>
<dbReference type="PRINTS" id="PR00738">
    <property type="entry name" value="GLHYDRLASE20"/>
</dbReference>
<keyword evidence="5" id="KW-0326">Glycosidase</keyword>
<feature type="region of interest" description="Disordered" evidence="6">
    <location>
        <begin position="498"/>
        <end position="518"/>
    </location>
</feature>
<dbReference type="Gene3D" id="3.20.20.80">
    <property type="entry name" value="Glycosidases"/>
    <property type="match status" value="1"/>
</dbReference>
<evidence type="ECO:0000259" key="7">
    <source>
        <dbReference type="Pfam" id="PF00728"/>
    </source>
</evidence>
<sequence length="518" mass="57686">MTTHPVDLLVPRPQHSEVREGFLSLAEPTIATVADDDEIALLNHCLGAACGVVFHRADSGPVRVDVDPSLPAEGYRLDVTQDSLTISASDMEGLRHAAQTVVGLLPVEAWMPGTMAGPVEIPCCRVEDEPALAWRGMHVDVARHFQPLRWLFDFIDELAWHKFNILHLHLTDDQGWRFEVKALPELTRTGSWRESTSVLADLDTQDGTPHGGFYTQDQLRALVRYAHGRGITIVPEIDVPGHVRSLLAAYPQFGDGQKRPVATTFGIFDEVLELTDATLHAVEQIFTELLDVFDSPWIHIGGDECPTVQWRDNPAADALAHAHGLEHGEQIQRWFTEHLRDWLESHGRIAVAWDEVIEHGEVPGAVVMSWRGVEPGQRAMAQGHPVVMSRSDMLYFDHYQSDDPNEPHAIGGHTPWQKVAELDPWEGVGEANRANLLGIQGQLWSEYIPDPRQMEYMAFPRASVLAEVAWRGSVDDPTFADRLACHVERLRAAGVNARPLDGPLPWQQGGSGARRRNN</sequence>
<dbReference type="Pfam" id="PF00728">
    <property type="entry name" value="Glyco_hydro_20"/>
    <property type="match status" value="1"/>
</dbReference>
<dbReference type="PANTHER" id="PTHR22600">
    <property type="entry name" value="BETA-HEXOSAMINIDASE"/>
    <property type="match status" value="1"/>
</dbReference>
<evidence type="ECO:0000313" key="10">
    <source>
        <dbReference type="Proteomes" id="UP001212097"/>
    </source>
</evidence>
<name>A0ABY7QWY9_9ACTN</name>
<comment type="catalytic activity">
    <reaction evidence="1">
        <text>Hydrolysis of terminal non-reducing N-acetyl-D-hexosamine residues in N-acetyl-beta-D-hexosaminides.</text>
        <dbReference type="EC" id="3.2.1.52"/>
    </reaction>
</comment>
<accession>A0ABY7QWY9</accession>
<dbReference type="InterPro" id="IPR015882">
    <property type="entry name" value="HEX_bac_N"/>
</dbReference>
<dbReference type="Gene3D" id="3.30.379.10">
    <property type="entry name" value="Chitobiase/beta-hexosaminidase domain 2-like"/>
    <property type="match status" value="1"/>
</dbReference>
<evidence type="ECO:0000256" key="2">
    <source>
        <dbReference type="ARBA" id="ARBA00006285"/>
    </source>
</evidence>
<dbReference type="CDD" id="cd06563">
    <property type="entry name" value="GH20_chitobiase-like"/>
    <property type="match status" value="1"/>
</dbReference>
<evidence type="ECO:0000256" key="4">
    <source>
        <dbReference type="ARBA" id="ARBA00022801"/>
    </source>
</evidence>
<protein>
    <recommendedName>
        <fullName evidence="3">beta-N-acetylhexosaminidase</fullName>
        <ecNumber evidence="3">3.2.1.52</ecNumber>
    </recommendedName>
</protein>
<gene>
    <name evidence="9" type="ORF">O6R08_06680</name>
</gene>
<dbReference type="RefSeq" id="WP_271417433.1">
    <property type="nucleotide sequence ID" value="NZ_CP115668.1"/>
</dbReference>
<evidence type="ECO:0000259" key="8">
    <source>
        <dbReference type="Pfam" id="PF02838"/>
    </source>
</evidence>
<dbReference type="EMBL" id="CP115668">
    <property type="protein sequence ID" value="WCC79230.1"/>
    <property type="molecule type" value="Genomic_DNA"/>
</dbReference>
<evidence type="ECO:0000256" key="6">
    <source>
        <dbReference type="SAM" id="MobiDB-lite"/>
    </source>
</evidence>
<evidence type="ECO:0000256" key="5">
    <source>
        <dbReference type="ARBA" id="ARBA00023295"/>
    </source>
</evidence>
<dbReference type="Proteomes" id="UP001212097">
    <property type="component" value="Chromosome"/>
</dbReference>
<reference evidence="9 10" key="2">
    <citation type="submission" date="2023-06" db="EMBL/GenBank/DDBJ databases">
        <title>The Gram-positive Non-spore-bearing Anaerobic Bacilli of Human Feces.</title>
        <authorList>
            <person name="Eggerth A.H."/>
        </authorList>
    </citation>
    <scope>NUCLEOTIDE SEQUENCE [LARGE SCALE GENOMIC DNA]</scope>
    <source>
        <strain evidence="9 10">CBA3108</strain>
    </source>
</reference>
<reference evidence="9 10" key="1">
    <citation type="submission" date="2023-01" db="EMBL/GenBank/DDBJ databases">
        <authorList>
            <person name="Lee S.H."/>
            <person name="Jung H.S."/>
            <person name="Yun J.U."/>
        </authorList>
    </citation>
    <scope>NUCLEOTIDE SEQUENCE [LARGE SCALE GENOMIC DNA]</scope>
    <source>
        <strain evidence="9 10">CBA3108</strain>
    </source>
</reference>
<evidence type="ECO:0000256" key="3">
    <source>
        <dbReference type="ARBA" id="ARBA00012663"/>
    </source>
</evidence>
<dbReference type="InterPro" id="IPR025705">
    <property type="entry name" value="Beta_hexosaminidase_sua/sub"/>
</dbReference>
<evidence type="ECO:0000256" key="1">
    <source>
        <dbReference type="ARBA" id="ARBA00001231"/>
    </source>
</evidence>
<proteinExistence type="inferred from homology"/>
<dbReference type="PANTHER" id="PTHR22600:SF57">
    <property type="entry name" value="BETA-N-ACETYLHEXOSAMINIDASE"/>
    <property type="match status" value="1"/>
</dbReference>
<dbReference type="InterPro" id="IPR017853">
    <property type="entry name" value="GH"/>
</dbReference>
<feature type="domain" description="Beta-hexosaminidase bacterial type N-terminal" evidence="8">
    <location>
        <begin position="9"/>
        <end position="128"/>
    </location>
</feature>
<organism evidence="9 10">
    <name type="scientific">Cutibacterium equinum</name>
    <dbReference type="NCBI Taxonomy" id="3016342"/>
    <lineage>
        <taxon>Bacteria</taxon>
        <taxon>Bacillati</taxon>
        <taxon>Actinomycetota</taxon>
        <taxon>Actinomycetes</taxon>
        <taxon>Propionibacteriales</taxon>
        <taxon>Propionibacteriaceae</taxon>
        <taxon>Cutibacterium</taxon>
    </lineage>
</organism>
<keyword evidence="10" id="KW-1185">Reference proteome</keyword>
<feature type="domain" description="Glycoside hydrolase family 20 catalytic" evidence="7">
    <location>
        <begin position="133"/>
        <end position="472"/>
    </location>
</feature>
<dbReference type="InterPro" id="IPR015883">
    <property type="entry name" value="Glyco_hydro_20_cat"/>
</dbReference>
<evidence type="ECO:0000313" key="9">
    <source>
        <dbReference type="EMBL" id="WCC79230.1"/>
    </source>
</evidence>
<dbReference type="PIRSF" id="PIRSF001093">
    <property type="entry name" value="B-hxosamndse_ab_euk"/>
    <property type="match status" value="1"/>
</dbReference>
<keyword evidence="4" id="KW-0378">Hydrolase</keyword>
<dbReference type="Pfam" id="PF02838">
    <property type="entry name" value="Glyco_hydro_20b"/>
    <property type="match status" value="1"/>
</dbReference>